<dbReference type="OrthoDB" id="266475at2"/>
<evidence type="ECO:0000313" key="1">
    <source>
        <dbReference type="EMBL" id="QEG42321.1"/>
    </source>
</evidence>
<accession>A0A5B9R6T3</accession>
<keyword evidence="2" id="KW-1185">Reference proteome</keyword>
<gene>
    <name evidence="1" type="ORF">UC8_43550</name>
</gene>
<evidence type="ECO:0000313" key="2">
    <source>
        <dbReference type="Proteomes" id="UP000325286"/>
    </source>
</evidence>
<name>A0A5B9R6T3_9BACT</name>
<reference evidence="1 2" key="1">
    <citation type="submission" date="2019-08" db="EMBL/GenBank/DDBJ databases">
        <title>Deep-cultivation of Planctomycetes and their phenomic and genomic characterization uncovers novel biology.</title>
        <authorList>
            <person name="Wiegand S."/>
            <person name="Jogler M."/>
            <person name="Boedeker C."/>
            <person name="Pinto D."/>
            <person name="Vollmers J."/>
            <person name="Rivas-Marin E."/>
            <person name="Kohn T."/>
            <person name="Peeters S.H."/>
            <person name="Heuer A."/>
            <person name="Rast P."/>
            <person name="Oberbeckmann S."/>
            <person name="Bunk B."/>
            <person name="Jeske O."/>
            <person name="Meyerdierks A."/>
            <person name="Storesund J.E."/>
            <person name="Kallscheuer N."/>
            <person name="Luecker S."/>
            <person name="Lage O.M."/>
            <person name="Pohl T."/>
            <person name="Merkel B.J."/>
            <person name="Hornburger P."/>
            <person name="Mueller R.-W."/>
            <person name="Bruemmer F."/>
            <person name="Labrenz M."/>
            <person name="Spormann A.M."/>
            <person name="Op den Camp H."/>
            <person name="Overmann J."/>
            <person name="Amann R."/>
            <person name="Jetten M.S.M."/>
            <person name="Mascher T."/>
            <person name="Medema M.H."/>
            <person name="Devos D.P."/>
            <person name="Kaster A.-K."/>
            <person name="Ovreas L."/>
            <person name="Rohde M."/>
            <person name="Galperin M.Y."/>
            <person name="Jogler C."/>
        </authorList>
    </citation>
    <scope>NUCLEOTIDE SEQUENCE [LARGE SCALE GENOMIC DNA]</scope>
    <source>
        <strain evidence="1 2">UC8</strain>
    </source>
</reference>
<dbReference type="Proteomes" id="UP000325286">
    <property type="component" value="Chromosome"/>
</dbReference>
<sequence>MSTDQSDTAPQPITISADDLDSDGFVSIWNVASASRNGDPQATRELASRLLLFLCKKQCDFVVTSSANAEYLDNWFEREKAILYNWKPDSEFVDVVAQHAEVPGNALLAFLKNEKFDPTVNHNATRAARVKWFQETWSVG</sequence>
<dbReference type="AlphaFoldDB" id="A0A5B9R6T3"/>
<organism evidence="1 2">
    <name type="scientific">Roseimaritima ulvae</name>
    <dbReference type="NCBI Taxonomy" id="980254"/>
    <lineage>
        <taxon>Bacteria</taxon>
        <taxon>Pseudomonadati</taxon>
        <taxon>Planctomycetota</taxon>
        <taxon>Planctomycetia</taxon>
        <taxon>Pirellulales</taxon>
        <taxon>Pirellulaceae</taxon>
        <taxon>Roseimaritima</taxon>
    </lineage>
</organism>
<dbReference type="EMBL" id="CP042914">
    <property type="protein sequence ID" value="QEG42321.1"/>
    <property type="molecule type" value="Genomic_DNA"/>
</dbReference>
<dbReference type="KEGG" id="rul:UC8_43550"/>
<proteinExistence type="predicted"/>
<dbReference type="RefSeq" id="WP_068131606.1">
    <property type="nucleotide sequence ID" value="NZ_CP042914.1"/>
</dbReference>
<protein>
    <submittedName>
        <fullName evidence="1">Uncharacterized protein</fullName>
    </submittedName>
</protein>